<reference evidence="2" key="1">
    <citation type="submission" date="2020-12" db="UniProtKB">
        <authorList>
            <consortium name="WormBaseParasite"/>
        </authorList>
    </citation>
    <scope>IDENTIFICATION</scope>
    <source>
        <strain evidence="2">MHco3</strain>
    </source>
</reference>
<keyword evidence="1" id="KW-1185">Reference proteome</keyword>
<dbReference type="Proteomes" id="UP000025227">
    <property type="component" value="Unplaced"/>
</dbReference>
<sequence>MDEAAEAGKSIRKVRRSFANYKTKMTSLRRPDGTVAASQRATEKVIYDFTRISSTASSTCPSAILDKTNILLSSQRAFEKQSVHVEDILL</sequence>
<name>A0A7I5EEP0_HAECO</name>
<dbReference type="AlphaFoldDB" id="A0A7I5EEP0"/>
<dbReference type="OrthoDB" id="6759716at2759"/>
<evidence type="ECO:0000313" key="1">
    <source>
        <dbReference type="Proteomes" id="UP000025227"/>
    </source>
</evidence>
<protein>
    <submittedName>
        <fullName evidence="2">Uncharacterized protein</fullName>
    </submittedName>
</protein>
<evidence type="ECO:0000313" key="2">
    <source>
        <dbReference type="WBParaSite" id="HCON_00184130-00001"/>
    </source>
</evidence>
<proteinExistence type="predicted"/>
<organism evidence="1 2">
    <name type="scientific">Haemonchus contortus</name>
    <name type="common">Barber pole worm</name>
    <dbReference type="NCBI Taxonomy" id="6289"/>
    <lineage>
        <taxon>Eukaryota</taxon>
        <taxon>Metazoa</taxon>
        <taxon>Ecdysozoa</taxon>
        <taxon>Nematoda</taxon>
        <taxon>Chromadorea</taxon>
        <taxon>Rhabditida</taxon>
        <taxon>Rhabditina</taxon>
        <taxon>Rhabditomorpha</taxon>
        <taxon>Strongyloidea</taxon>
        <taxon>Trichostrongylidae</taxon>
        <taxon>Haemonchus</taxon>
    </lineage>
</organism>
<accession>A0A7I5EEP0</accession>
<dbReference type="WBParaSite" id="HCON_00184130-00001">
    <property type="protein sequence ID" value="HCON_00184130-00001"/>
    <property type="gene ID" value="HCON_00184130"/>
</dbReference>